<dbReference type="SMART" id="SM00326">
    <property type="entry name" value="SH3"/>
    <property type="match status" value="2"/>
</dbReference>
<dbReference type="InterPro" id="IPR001179">
    <property type="entry name" value="PPIase_FKBP_dom"/>
</dbReference>
<dbReference type="EC" id="5.2.1.8" evidence="3"/>
<gene>
    <name evidence="7" type="ORF">TeGR_g6855</name>
</gene>
<keyword evidence="3" id="KW-0697">Rotamase</keyword>
<proteinExistence type="predicted"/>
<comment type="catalytic activity">
    <reaction evidence="3">
        <text>[protein]-peptidylproline (omega=180) = [protein]-peptidylproline (omega=0)</text>
        <dbReference type="Rhea" id="RHEA:16237"/>
        <dbReference type="Rhea" id="RHEA-COMP:10747"/>
        <dbReference type="Rhea" id="RHEA-COMP:10748"/>
        <dbReference type="ChEBI" id="CHEBI:83833"/>
        <dbReference type="ChEBI" id="CHEBI:83834"/>
        <dbReference type="EC" id="5.2.1.8"/>
    </reaction>
</comment>
<reference evidence="7 8" key="1">
    <citation type="journal article" date="2023" name="Commun. Biol.">
        <title>Genome analysis of Parmales, the sister group of diatoms, reveals the evolutionary specialization of diatoms from phago-mixotrophs to photoautotrophs.</title>
        <authorList>
            <person name="Ban H."/>
            <person name="Sato S."/>
            <person name="Yoshikawa S."/>
            <person name="Yamada K."/>
            <person name="Nakamura Y."/>
            <person name="Ichinomiya M."/>
            <person name="Sato N."/>
            <person name="Blanc-Mathieu R."/>
            <person name="Endo H."/>
            <person name="Kuwata A."/>
            <person name="Ogata H."/>
        </authorList>
    </citation>
    <scope>NUCLEOTIDE SEQUENCE [LARGE SCALE GENOMIC DNA]</scope>
</reference>
<feature type="compositionally biased region" description="Low complexity" evidence="4">
    <location>
        <begin position="576"/>
        <end position="593"/>
    </location>
</feature>
<feature type="compositionally biased region" description="Gly residues" evidence="4">
    <location>
        <begin position="668"/>
        <end position="677"/>
    </location>
</feature>
<feature type="domain" description="PPIase FKBP-type" evidence="6">
    <location>
        <begin position="374"/>
        <end position="469"/>
    </location>
</feature>
<dbReference type="InterPro" id="IPR001452">
    <property type="entry name" value="SH3_domain"/>
</dbReference>
<evidence type="ECO:0000259" key="6">
    <source>
        <dbReference type="PROSITE" id="PS50059"/>
    </source>
</evidence>
<accession>A0ABQ6N1I5</accession>
<feature type="region of interest" description="Disordered" evidence="4">
    <location>
        <begin position="493"/>
        <end position="544"/>
    </location>
</feature>
<dbReference type="Gene3D" id="3.10.50.40">
    <property type="match status" value="1"/>
</dbReference>
<evidence type="ECO:0000256" key="2">
    <source>
        <dbReference type="PROSITE-ProRule" id="PRU00192"/>
    </source>
</evidence>
<feature type="domain" description="SH3" evidence="5">
    <location>
        <begin position="20"/>
        <end position="83"/>
    </location>
</feature>
<organism evidence="7 8">
    <name type="scientific">Tetraparma gracilis</name>
    <dbReference type="NCBI Taxonomy" id="2962635"/>
    <lineage>
        <taxon>Eukaryota</taxon>
        <taxon>Sar</taxon>
        <taxon>Stramenopiles</taxon>
        <taxon>Ochrophyta</taxon>
        <taxon>Bolidophyceae</taxon>
        <taxon>Parmales</taxon>
        <taxon>Triparmaceae</taxon>
        <taxon>Tetraparma</taxon>
    </lineage>
</organism>
<sequence length="684" mass="72669">MSTPPKAPAPAPAPAPAQPPRLFWVRCIYDFISTTATDLTFREGDVLSITSVSPTYGRHWWQASNVLLDSGCVPSNYVQVLPQFAASSLTGSATVEELSVKQHESSSQALLLAFQARLDSDSSPSEHSLVKTISQVAQFTRELTRMFPEAGLPLSLDESPDWERLLLALHTFNQERSCAAAGPFLSEVASVEGLNSMLYAWLLPGNETPRVKAKSIVNLSPSQMGVEAIVLHAWEGDPGNGELRDLRIGMHIIVVHEQNDWAYCRKTPESSECGYVPLMYLRKLTANANGDLANPPPLPPHIANQKSYETGSSKNAEEFSVEDDGAPDSSSKTEEVKNFALSSVDAFDELVANGVAVEITTAAAVASTTPITQETVVSLSVSAYKWEPSSGVARAFASTDNDPNEGRLTFVVGKGHVTEALDVGVRRLCPGDTGVIVGNSSYGYGEIGLPGLVNSKSYVIYEVTVQSARPYEGNVGEEAQECFGPDALLFTKPKSPKPALSPAANERKMMPAPAARKKTIQFEDVEEQSDNTIETEGRDRTPTKDLLEQAAKSDIILGLGGGGAGEEEEEEGGGERSSVVVVEAEPQAQTTTAPPMPVTPPPPPPPKFRNQQMALAANRPQAVDTTPPPPAGPVDGLPISPSDNIIGPPAGVRKQSSSMQIPTDGKGDAGGKGGTDHGIGMPSL</sequence>
<dbReference type="PROSITE" id="PS50059">
    <property type="entry name" value="FKBP_PPIASE"/>
    <property type="match status" value="1"/>
</dbReference>
<feature type="compositionally biased region" description="Pro residues" evidence="4">
    <location>
        <begin position="594"/>
        <end position="607"/>
    </location>
</feature>
<dbReference type="Pfam" id="PF00018">
    <property type="entry name" value="SH3_1"/>
    <property type="match status" value="1"/>
</dbReference>
<dbReference type="SUPFAM" id="SSF54534">
    <property type="entry name" value="FKBP-like"/>
    <property type="match status" value="1"/>
</dbReference>
<evidence type="ECO:0000256" key="3">
    <source>
        <dbReference type="PROSITE-ProRule" id="PRU00277"/>
    </source>
</evidence>
<dbReference type="EMBL" id="BRYB01003491">
    <property type="protein sequence ID" value="GMI37743.1"/>
    <property type="molecule type" value="Genomic_DNA"/>
</dbReference>
<dbReference type="Gene3D" id="2.30.30.40">
    <property type="entry name" value="SH3 Domains"/>
    <property type="match status" value="1"/>
</dbReference>
<keyword evidence="3" id="KW-0413">Isomerase</keyword>
<keyword evidence="1 2" id="KW-0728">SH3 domain</keyword>
<dbReference type="InterPro" id="IPR046357">
    <property type="entry name" value="PPIase_dom_sf"/>
</dbReference>
<evidence type="ECO:0000256" key="4">
    <source>
        <dbReference type="SAM" id="MobiDB-lite"/>
    </source>
</evidence>
<feature type="compositionally biased region" description="Basic and acidic residues" evidence="4">
    <location>
        <begin position="535"/>
        <end position="544"/>
    </location>
</feature>
<evidence type="ECO:0000256" key="1">
    <source>
        <dbReference type="ARBA" id="ARBA00022443"/>
    </source>
</evidence>
<feature type="region of interest" description="Disordered" evidence="4">
    <location>
        <begin position="557"/>
        <end position="684"/>
    </location>
</feature>
<protein>
    <recommendedName>
        <fullName evidence="3">peptidylprolyl isomerase</fullName>
        <ecNumber evidence="3">5.2.1.8</ecNumber>
    </recommendedName>
</protein>
<feature type="region of interest" description="Disordered" evidence="4">
    <location>
        <begin position="291"/>
        <end position="333"/>
    </location>
</feature>
<dbReference type="PROSITE" id="PS50002">
    <property type="entry name" value="SH3"/>
    <property type="match status" value="1"/>
</dbReference>
<evidence type="ECO:0000259" key="5">
    <source>
        <dbReference type="PROSITE" id="PS50002"/>
    </source>
</evidence>
<dbReference type="Pfam" id="PF00254">
    <property type="entry name" value="FKBP_C"/>
    <property type="match status" value="1"/>
</dbReference>
<evidence type="ECO:0000313" key="7">
    <source>
        <dbReference type="EMBL" id="GMI37743.1"/>
    </source>
</evidence>
<feature type="compositionally biased region" description="Polar residues" evidence="4">
    <location>
        <begin position="304"/>
        <end position="314"/>
    </location>
</feature>
<comment type="caution">
    <text evidence="7">The sequence shown here is derived from an EMBL/GenBank/DDBJ whole genome shotgun (WGS) entry which is preliminary data.</text>
</comment>
<dbReference type="InterPro" id="IPR036028">
    <property type="entry name" value="SH3-like_dom_sf"/>
</dbReference>
<dbReference type="Proteomes" id="UP001165060">
    <property type="component" value="Unassembled WGS sequence"/>
</dbReference>
<dbReference type="SUPFAM" id="SSF50044">
    <property type="entry name" value="SH3-domain"/>
    <property type="match status" value="2"/>
</dbReference>
<evidence type="ECO:0000313" key="8">
    <source>
        <dbReference type="Proteomes" id="UP001165060"/>
    </source>
</evidence>
<name>A0ABQ6N1I5_9STRA</name>
<keyword evidence="8" id="KW-1185">Reference proteome</keyword>